<evidence type="ECO:0000313" key="1">
    <source>
        <dbReference type="EMBL" id="MCP2346163.1"/>
    </source>
</evidence>
<accession>A0ABT1JWM1</accession>
<dbReference type="SUPFAM" id="SSF53697">
    <property type="entry name" value="SIS domain"/>
    <property type="match status" value="1"/>
</dbReference>
<dbReference type="EMBL" id="JAMZEC010000001">
    <property type="protein sequence ID" value="MCP2346163.1"/>
    <property type="molecule type" value="Genomic_DNA"/>
</dbReference>
<proteinExistence type="predicted"/>
<sequence>MTRHDRLPGDAARAMDEMAGDAARAMDEMAGDAARAMGEIAAAVASVSGDELDAVAGELLAARRIACYAPGREGLALRGLVMRLFHAGLDAHYAGEMTCPAVGEGDLVVLSCGPGRLSTVEALAGVAVRSGARLLYLTAQPSAPPAGQADRVVRVRARTMADDPASAAVLPMGSAYEIALFVLADLVTNRVRERRAEPVEVSRSRHTNLE</sequence>
<dbReference type="PANTHER" id="PTHR43443:SF1">
    <property type="entry name" value="3-HEXULOSE-6-PHOSPHATE ISOMERASE"/>
    <property type="match status" value="1"/>
</dbReference>
<comment type="caution">
    <text evidence="1">The sequence shown here is derived from an EMBL/GenBank/DDBJ whole genome shotgun (WGS) entry which is preliminary data.</text>
</comment>
<gene>
    <name evidence="1" type="ORF">HD595_002285</name>
</gene>
<organism evidence="1 2">
    <name type="scientific">Nonomuraea roseoviolacea subsp. carminata</name>
    <dbReference type="NCBI Taxonomy" id="160689"/>
    <lineage>
        <taxon>Bacteria</taxon>
        <taxon>Bacillati</taxon>
        <taxon>Actinomycetota</taxon>
        <taxon>Actinomycetes</taxon>
        <taxon>Streptosporangiales</taxon>
        <taxon>Streptosporangiaceae</taxon>
        <taxon>Nonomuraea</taxon>
    </lineage>
</organism>
<dbReference type="InterPro" id="IPR017552">
    <property type="entry name" value="PHI/rmpB"/>
</dbReference>
<dbReference type="Proteomes" id="UP001320766">
    <property type="component" value="Unassembled WGS sequence"/>
</dbReference>
<name>A0ABT1JWM1_9ACTN</name>
<dbReference type="RefSeq" id="WP_253768324.1">
    <property type="nucleotide sequence ID" value="NZ_BAAAVE010000028.1"/>
</dbReference>
<protein>
    <submittedName>
        <fullName evidence="1">6-phospho-3-hexuloisomerase</fullName>
        <ecNumber evidence="1">5.3.1.27</ecNumber>
    </submittedName>
</protein>
<keyword evidence="1" id="KW-0413">Isomerase</keyword>
<dbReference type="Gene3D" id="3.40.50.10490">
    <property type="entry name" value="Glucose-6-phosphate isomerase like protein, domain 1"/>
    <property type="match status" value="1"/>
</dbReference>
<dbReference type="InterPro" id="IPR046348">
    <property type="entry name" value="SIS_dom_sf"/>
</dbReference>
<dbReference type="EC" id="5.3.1.27" evidence="1"/>
<dbReference type="GO" id="GO:0043800">
    <property type="term" value="F:6-phospho-3-hexuloisomerase activity"/>
    <property type="evidence" value="ECO:0007669"/>
    <property type="project" value="UniProtKB-EC"/>
</dbReference>
<reference evidence="1 2" key="1">
    <citation type="submission" date="2022-06" db="EMBL/GenBank/DDBJ databases">
        <title>Sequencing the genomes of 1000 actinobacteria strains.</title>
        <authorList>
            <person name="Klenk H.-P."/>
        </authorList>
    </citation>
    <scope>NUCLEOTIDE SEQUENCE [LARGE SCALE GENOMIC DNA]</scope>
    <source>
        <strain evidence="1 2">DSM 44170</strain>
    </source>
</reference>
<dbReference type="PANTHER" id="PTHR43443">
    <property type="entry name" value="3-HEXULOSE-6-PHOSPHATE ISOMERASE"/>
    <property type="match status" value="1"/>
</dbReference>
<evidence type="ECO:0000313" key="2">
    <source>
        <dbReference type="Proteomes" id="UP001320766"/>
    </source>
</evidence>
<keyword evidence="2" id="KW-1185">Reference proteome</keyword>